<name>A0A0G1X4A6_9BACT</name>
<accession>A0A0G1X4A6</accession>
<dbReference type="SUPFAM" id="SSF81301">
    <property type="entry name" value="Nucleotidyltransferase"/>
    <property type="match status" value="1"/>
</dbReference>
<organism evidence="2 3">
    <name type="scientific">Candidatus Wolfebacteria bacterium GW2011_GWA2_47_9b</name>
    <dbReference type="NCBI Taxonomy" id="1619005"/>
    <lineage>
        <taxon>Bacteria</taxon>
        <taxon>Candidatus Wolfeibacteriota</taxon>
    </lineage>
</organism>
<proteinExistence type="predicted"/>
<dbReference type="Gene3D" id="3.30.460.10">
    <property type="entry name" value="Beta Polymerase, domain 2"/>
    <property type="match status" value="1"/>
</dbReference>
<dbReference type="InterPro" id="IPR002934">
    <property type="entry name" value="Polymerase_NTP_transf_dom"/>
</dbReference>
<dbReference type="EMBL" id="LCPB01000017">
    <property type="protein sequence ID" value="KKU89255.1"/>
    <property type="molecule type" value="Genomic_DNA"/>
</dbReference>
<dbReference type="AlphaFoldDB" id="A0A0G1X4A6"/>
<protein>
    <submittedName>
        <fullName evidence="2">Polymerase, beta-like protein region protein</fullName>
    </submittedName>
</protein>
<dbReference type="GO" id="GO:0016779">
    <property type="term" value="F:nucleotidyltransferase activity"/>
    <property type="evidence" value="ECO:0007669"/>
    <property type="project" value="InterPro"/>
</dbReference>
<dbReference type="CDD" id="cd05403">
    <property type="entry name" value="NT_KNTase_like"/>
    <property type="match status" value="1"/>
</dbReference>
<evidence type="ECO:0000313" key="3">
    <source>
        <dbReference type="Proteomes" id="UP000033882"/>
    </source>
</evidence>
<sequence>MVNTKAFNEAKAVAIRYKALLESDNFPVKKMIIYGSFAKGVMKEFSDIDVCVVSDKFTRNKDKHETYLWEKAIEVDVRIEPVAYTPKDFINADPLAYEIKKFGVAV</sequence>
<reference evidence="2 3" key="1">
    <citation type="journal article" date="2015" name="Nature">
        <title>rRNA introns, odd ribosomes, and small enigmatic genomes across a large radiation of phyla.</title>
        <authorList>
            <person name="Brown C.T."/>
            <person name="Hug L.A."/>
            <person name="Thomas B.C."/>
            <person name="Sharon I."/>
            <person name="Castelle C.J."/>
            <person name="Singh A."/>
            <person name="Wilkins M.J."/>
            <person name="Williams K.H."/>
            <person name="Banfield J.F."/>
        </authorList>
    </citation>
    <scope>NUCLEOTIDE SEQUENCE [LARGE SCALE GENOMIC DNA]</scope>
</reference>
<dbReference type="Proteomes" id="UP000033882">
    <property type="component" value="Unassembled WGS sequence"/>
</dbReference>
<dbReference type="InterPro" id="IPR043519">
    <property type="entry name" value="NT_sf"/>
</dbReference>
<dbReference type="Pfam" id="PF01909">
    <property type="entry name" value="NTP_transf_2"/>
    <property type="match status" value="1"/>
</dbReference>
<gene>
    <name evidence="2" type="ORF">UY19_C0017G0021</name>
</gene>
<evidence type="ECO:0000259" key="1">
    <source>
        <dbReference type="Pfam" id="PF01909"/>
    </source>
</evidence>
<feature type="domain" description="Polymerase nucleotidyl transferase" evidence="1">
    <location>
        <begin position="24"/>
        <end position="81"/>
    </location>
</feature>
<evidence type="ECO:0000313" key="2">
    <source>
        <dbReference type="EMBL" id="KKU89255.1"/>
    </source>
</evidence>
<comment type="caution">
    <text evidence="2">The sequence shown here is derived from an EMBL/GenBank/DDBJ whole genome shotgun (WGS) entry which is preliminary data.</text>
</comment>